<dbReference type="GO" id="GO:0047388">
    <property type="term" value="F:[glutamine synthetase]-adenylyl-L-tyrosine phosphorylase activity"/>
    <property type="evidence" value="ECO:0007669"/>
    <property type="project" value="UniProtKB-EC"/>
</dbReference>
<dbReference type="EC" id="2.7.7.42" evidence="7"/>
<evidence type="ECO:0000313" key="10">
    <source>
        <dbReference type="EMBL" id="SCM75551.1"/>
    </source>
</evidence>
<feature type="domain" description="Glutamate-ammonia ligase adenylyltransferase repeated" evidence="8">
    <location>
        <begin position="106"/>
        <end position="303"/>
    </location>
</feature>
<feature type="domain" description="Glutamate-ammonia ligase adenylyltransferase repeated" evidence="8">
    <location>
        <begin position="578"/>
        <end position="822"/>
    </location>
</feature>
<gene>
    <name evidence="7 10" type="primary">glnE</name>
    <name evidence="10" type="ORF">KL86PLE_20219</name>
</gene>
<protein>
    <recommendedName>
        <fullName evidence="7">Bifunctional glutamine synthetase adenylyltransferase/adenylyl-removing enzyme</fullName>
    </recommendedName>
    <alternativeName>
        <fullName evidence="7">ATP:glutamine synthetase adenylyltransferase</fullName>
    </alternativeName>
    <alternativeName>
        <fullName evidence="7">ATase</fullName>
    </alternativeName>
    <domain>
        <recommendedName>
            <fullName evidence="7">Glutamine synthetase adenylyl-L-tyrosine phosphorylase</fullName>
            <ecNumber evidence="7">2.7.7.89</ecNumber>
        </recommendedName>
        <alternativeName>
            <fullName evidence="7">Adenylyl removase</fullName>
            <shortName evidence="7">AR</shortName>
            <shortName evidence="7">AT-N</shortName>
        </alternativeName>
    </domain>
    <domain>
        <recommendedName>
            <fullName evidence="7">Glutamine synthetase adenylyl transferase</fullName>
            <ecNumber evidence="7">2.7.7.42</ecNumber>
        </recommendedName>
        <alternativeName>
            <fullName evidence="7">Adenylyl transferase</fullName>
            <shortName evidence="7">AT</shortName>
            <shortName evidence="7">AT-C</shortName>
        </alternativeName>
    </domain>
</protein>
<sequence length="988" mass="108078">MGDENGMTQPAEGALKDRIAIVPPEGPDIAIARSLLDDCLAGPGGEALAALFAGAPAARDLVLAAASNSAHLREAALRDGERLWRVLANDPATLVDGLIAGLSEPAADEPALRRHLRRVKAEAALAIALADIAGLWEVMEVTGALTRLADASLSAAIRFLLVEADAAGKLSLPDRAEPERGSGWVVLAMGKQGAFELNYSSDIDLIVFFDPAVVPSADKDDLTTLFVRLTRRLVAILQERTADGYVFRTDLRLRPDAGATPVAMSTTAALIYYESAGQNWERAAMIKARPAAGDIAAGERFLAELKPYVWRKYLDYAAIRDIHSIKRQIHAHKGHGEIAVAGHNVKLGRGGIREIEFFVQTQQLIAGGRNLDLRGRQTLAMLDALVAQGWLDEPARDLLAEAYRFLRRVEHRVQMLNDEQTHTLPDDAEGLARVAHLMGYRDPEAFGAALKQRLIAVSDQYSELFEEEADLSSQHGNMVFTGNDIDPGTLDTFTRLGFARPEAAIRIVASWHFGRYPAMRSSRARELLTEITPRLIVAFSETEAPDAALIAFDQFLARLPAGVQLFSLLSSNQSLVTLLAMVMGNSPYLADTVARRPHVVDALLEPQFFGALPGRAELTRRLDVFFGEARGYEDVLDRARIFAQEQKFLIGVRVITGTAAARQLGQSFSRLADLLLERVLTATAAELELQHGRVPGGRVALIAMGKLGSEELTAASDLDLILLYDHDRDAMQSDGRRPISPNQYYARLTQRLVTAITAPTAEGTLYDVDFRLRPSGNAGPLATRIDAFERYQREEAWTWEHMALTRARVVASTGGLGQEAERVIAETLCRQRDPGKVLADAADMRARLEQEKGSTDPWNLKRVPGGLVDLEFVAQTLRLVNDWRQPAIRLRNTEAILLTAATHDLLSPSHRDVLLPAIRLFGDLTQAQRLTLPVKASVAEAPRGVHDVLCRVASAPSLAQLEAELRERQAAVRDAFVEIVGPVVRRAE</sequence>
<evidence type="ECO:0000259" key="8">
    <source>
        <dbReference type="Pfam" id="PF03710"/>
    </source>
</evidence>
<dbReference type="EMBL" id="FMJD01000006">
    <property type="protein sequence ID" value="SCM75551.1"/>
    <property type="molecule type" value="Genomic_DNA"/>
</dbReference>
<evidence type="ECO:0000256" key="2">
    <source>
        <dbReference type="ARBA" id="ARBA00022695"/>
    </source>
</evidence>
<dbReference type="Pfam" id="PF03710">
    <property type="entry name" value="GlnE"/>
    <property type="match status" value="2"/>
</dbReference>
<dbReference type="Pfam" id="PF08335">
    <property type="entry name" value="GlnD_UR_UTase"/>
    <property type="match status" value="1"/>
</dbReference>
<organism evidence="10">
    <name type="scientific">uncultured Pleomorphomonas sp</name>
    <dbReference type="NCBI Taxonomy" id="442121"/>
    <lineage>
        <taxon>Bacteria</taxon>
        <taxon>Pseudomonadati</taxon>
        <taxon>Pseudomonadota</taxon>
        <taxon>Alphaproteobacteria</taxon>
        <taxon>Hyphomicrobiales</taxon>
        <taxon>Pleomorphomonadaceae</taxon>
        <taxon>Pleomorphomonas</taxon>
        <taxon>environmental samples</taxon>
    </lineage>
</organism>
<dbReference type="Gene3D" id="3.30.460.10">
    <property type="entry name" value="Beta Polymerase, domain 2"/>
    <property type="match status" value="2"/>
</dbReference>
<evidence type="ECO:0000256" key="4">
    <source>
        <dbReference type="ARBA" id="ARBA00022840"/>
    </source>
</evidence>
<dbReference type="PANTHER" id="PTHR30621:SF0">
    <property type="entry name" value="BIFUNCTIONAL GLUTAMINE SYNTHETASE ADENYLYLTRANSFERASE_ADENYLYL-REMOVING ENZYME"/>
    <property type="match status" value="1"/>
</dbReference>
<dbReference type="PANTHER" id="PTHR30621">
    <property type="entry name" value="GLUTAMINE SYNTHETASE ADENYLYLTRANSFERASE"/>
    <property type="match status" value="1"/>
</dbReference>
<dbReference type="SUPFAM" id="SSF81301">
    <property type="entry name" value="Nucleotidyltransferase"/>
    <property type="match status" value="2"/>
</dbReference>
<keyword evidence="1 7" id="KW-0808">Transferase</keyword>
<comment type="function">
    <text evidence="7">Involved in the regulation of glutamine synthetase GlnA, a key enzyme in the process to assimilate ammonia. When cellular nitrogen levels are high, the C-terminal adenylyl transferase (AT) inactivates GlnA by covalent transfer of an adenylyl group from ATP to specific tyrosine residue of GlnA, thus reducing its activity. Conversely, when nitrogen levels are low, the N-terminal adenylyl removase (AR) activates GlnA by removing the adenylyl group by phosphorolysis, increasing its activity. The regulatory region of GlnE binds the signal transduction protein PII (GlnB) which indicates the nitrogen status of the cell.</text>
</comment>
<feature type="domain" description="PII-uridylyltransferase/Glutamine-synthetase adenylyltransferase" evidence="9">
    <location>
        <begin position="325"/>
        <end position="465"/>
    </location>
</feature>
<keyword evidence="3 7" id="KW-0547">Nucleotide-binding</keyword>
<dbReference type="InterPro" id="IPR023057">
    <property type="entry name" value="GlnE"/>
</dbReference>
<keyword evidence="2 7" id="KW-0548">Nucleotidyltransferase</keyword>
<dbReference type="CDD" id="cd05401">
    <property type="entry name" value="NT_GlnE_GlnD_like"/>
    <property type="match status" value="2"/>
</dbReference>
<feature type="region of interest" description="Adenylyl transferase" evidence="7">
    <location>
        <begin position="472"/>
        <end position="988"/>
    </location>
</feature>
<dbReference type="EC" id="2.7.7.89" evidence="7"/>
<evidence type="ECO:0000256" key="5">
    <source>
        <dbReference type="ARBA" id="ARBA00022842"/>
    </source>
</evidence>
<evidence type="ECO:0000256" key="7">
    <source>
        <dbReference type="HAMAP-Rule" id="MF_00802"/>
    </source>
</evidence>
<name>A0A212LDC6_9HYPH</name>
<dbReference type="GO" id="GO:0005524">
    <property type="term" value="F:ATP binding"/>
    <property type="evidence" value="ECO:0007669"/>
    <property type="project" value="UniProtKB-UniRule"/>
</dbReference>
<reference evidence="10" key="1">
    <citation type="submission" date="2016-08" db="EMBL/GenBank/DDBJ databases">
        <authorList>
            <person name="Seilhamer J.J."/>
        </authorList>
    </citation>
    <scope>NUCLEOTIDE SEQUENCE</scope>
    <source>
        <strain evidence="10">86</strain>
    </source>
</reference>
<dbReference type="NCBIfam" id="NF008292">
    <property type="entry name" value="PRK11072.1"/>
    <property type="match status" value="1"/>
</dbReference>
<evidence type="ECO:0000256" key="3">
    <source>
        <dbReference type="ARBA" id="ARBA00022741"/>
    </source>
</evidence>
<comment type="catalytic activity">
    <reaction evidence="7">
        <text>[glutamine synthetase]-L-tyrosine + ATP = [glutamine synthetase]-O(4)-(5'-adenylyl)-L-tyrosine + diphosphate</text>
        <dbReference type="Rhea" id="RHEA:18589"/>
        <dbReference type="Rhea" id="RHEA-COMP:10660"/>
        <dbReference type="Rhea" id="RHEA-COMP:10661"/>
        <dbReference type="ChEBI" id="CHEBI:30616"/>
        <dbReference type="ChEBI" id="CHEBI:33019"/>
        <dbReference type="ChEBI" id="CHEBI:46858"/>
        <dbReference type="ChEBI" id="CHEBI:83624"/>
        <dbReference type="EC" id="2.7.7.42"/>
    </reaction>
</comment>
<accession>A0A212LDC6</accession>
<comment type="similarity">
    <text evidence="7">Belongs to the GlnE family.</text>
</comment>
<dbReference type="InterPro" id="IPR005190">
    <property type="entry name" value="GlnE_rpt_dom"/>
</dbReference>
<dbReference type="InterPro" id="IPR013546">
    <property type="entry name" value="PII_UdlTrfase/GS_AdlTrfase"/>
</dbReference>
<dbReference type="RefSeq" id="WP_288195922.1">
    <property type="nucleotide sequence ID" value="NZ_LT608334.1"/>
</dbReference>
<dbReference type="GO" id="GO:0000820">
    <property type="term" value="P:regulation of glutamine family amino acid metabolic process"/>
    <property type="evidence" value="ECO:0007669"/>
    <property type="project" value="UniProtKB-UniRule"/>
</dbReference>
<evidence type="ECO:0000256" key="1">
    <source>
        <dbReference type="ARBA" id="ARBA00022679"/>
    </source>
</evidence>
<dbReference type="NCBIfam" id="NF010706">
    <property type="entry name" value="PRK14108.1"/>
    <property type="match status" value="1"/>
</dbReference>
<dbReference type="GO" id="GO:0005829">
    <property type="term" value="C:cytosol"/>
    <property type="evidence" value="ECO:0007669"/>
    <property type="project" value="TreeGrafter"/>
</dbReference>
<dbReference type="GO" id="GO:0016874">
    <property type="term" value="F:ligase activity"/>
    <property type="evidence" value="ECO:0007669"/>
    <property type="project" value="UniProtKB-KW"/>
</dbReference>
<dbReference type="InterPro" id="IPR043519">
    <property type="entry name" value="NT_sf"/>
</dbReference>
<feature type="region of interest" description="Adenylyl removase" evidence="7">
    <location>
        <begin position="1"/>
        <end position="469"/>
    </location>
</feature>
<dbReference type="GO" id="GO:0000287">
    <property type="term" value="F:magnesium ion binding"/>
    <property type="evidence" value="ECO:0007669"/>
    <property type="project" value="UniProtKB-UniRule"/>
</dbReference>
<proteinExistence type="inferred from homology"/>
<dbReference type="AlphaFoldDB" id="A0A212LDC6"/>
<evidence type="ECO:0000259" key="9">
    <source>
        <dbReference type="Pfam" id="PF08335"/>
    </source>
</evidence>
<evidence type="ECO:0000256" key="6">
    <source>
        <dbReference type="ARBA" id="ARBA00023268"/>
    </source>
</evidence>
<dbReference type="SUPFAM" id="SSF81593">
    <property type="entry name" value="Nucleotidyltransferase substrate binding subunit/domain"/>
    <property type="match status" value="2"/>
</dbReference>
<dbReference type="GO" id="GO:0008882">
    <property type="term" value="F:[glutamate-ammonia-ligase] adenylyltransferase activity"/>
    <property type="evidence" value="ECO:0007669"/>
    <property type="project" value="UniProtKB-UniRule"/>
</dbReference>
<keyword evidence="4 7" id="KW-0067">ATP-binding</keyword>
<keyword evidence="6 7" id="KW-0511">Multifunctional enzyme</keyword>
<dbReference type="HAMAP" id="MF_00802">
    <property type="entry name" value="GlnE"/>
    <property type="match status" value="1"/>
</dbReference>
<comment type="catalytic activity">
    <reaction evidence="7">
        <text>[glutamine synthetase]-O(4)-(5'-adenylyl)-L-tyrosine + phosphate = [glutamine synthetase]-L-tyrosine + ADP</text>
        <dbReference type="Rhea" id="RHEA:43716"/>
        <dbReference type="Rhea" id="RHEA-COMP:10660"/>
        <dbReference type="Rhea" id="RHEA-COMP:10661"/>
        <dbReference type="ChEBI" id="CHEBI:43474"/>
        <dbReference type="ChEBI" id="CHEBI:46858"/>
        <dbReference type="ChEBI" id="CHEBI:83624"/>
        <dbReference type="ChEBI" id="CHEBI:456216"/>
        <dbReference type="EC" id="2.7.7.89"/>
    </reaction>
</comment>
<keyword evidence="10" id="KW-0436">Ligase</keyword>
<dbReference type="Gene3D" id="1.20.120.330">
    <property type="entry name" value="Nucleotidyltransferases domain 2"/>
    <property type="match status" value="2"/>
</dbReference>
<keyword evidence="5 7" id="KW-0460">Magnesium</keyword>
<comment type="cofactor">
    <cofactor evidence="7">
        <name>Mg(2+)</name>
        <dbReference type="ChEBI" id="CHEBI:18420"/>
    </cofactor>
</comment>